<dbReference type="InterPro" id="IPR009057">
    <property type="entry name" value="Homeodomain-like_sf"/>
</dbReference>
<name>A0ABT5HX34_9CAUL</name>
<evidence type="ECO:0000256" key="1">
    <source>
        <dbReference type="ARBA" id="ARBA00023015"/>
    </source>
</evidence>
<sequence length="303" mass="33460">MESLSRLSDILMAHTPGSGTFDTAWPRLFLIRSDQPTEPMPTHYVAAACVMVQGAKQVLVGDRLYAYRGGQYLTVSVDVPATGQVTLASPDKPYLCLMLTLDAALLGDLILGLEAPPSGEALEASLRVDEVDERLADACLRLAALLDRPRDLAVLGPLVEREILYLLLQGEQGRRLRQIATADGRLTRVTRAIRWLKDNYSRPFRMAALTEAASMSASSLHAHFKAVTLMSPLQYHKQLRLQEARQLIFMQGMDAADAGHSVGYDSPSQFSREYKRLFGAPPIRDAALWVQNREHFAIAEAVS</sequence>
<protein>
    <submittedName>
        <fullName evidence="4">AraC family transcriptional regulator</fullName>
    </submittedName>
</protein>
<proteinExistence type="predicted"/>
<reference evidence="4 5" key="1">
    <citation type="submission" date="2023-01" db="EMBL/GenBank/DDBJ databases">
        <title>Novel species of the genus Asticcacaulis isolated from rivers.</title>
        <authorList>
            <person name="Lu H."/>
        </authorList>
    </citation>
    <scope>NUCLEOTIDE SEQUENCE [LARGE SCALE GENOMIC DNA]</scope>
    <source>
        <strain evidence="4 5">BYS171W</strain>
    </source>
</reference>
<evidence type="ECO:0000259" key="3">
    <source>
        <dbReference type="PROSITE" id="PS01124"/>
    </source>
</evidence>
<keyword evidence="2" id="KW-0804">Transcription</keyword>
<dbReference type="Pfam" id="PF12833">
    <property type="entry name" value="HTH_18"/>
    <property type="match status" value="1"/>
</dbReference>
<dbReference type="RefSeq" id="WP_272749117.1">
    <property type="nucleotide sequence ID" value="NZ_JAQQKX010000014.1"/>
</dbReference>
<organism evidence="4 5">
    <name type="scientific">Asticcacaulis aquaticus</name>
    <dbReference type="NCBI Taxonomy" id="2984212"/>
    <lineage>
        <taxon>Bacteria</taxon>
        <taxon>Pseudomonadati</taxon>
        <taxon>Pseudomonadota</taxon>
        <taxon>Alphaproteobacteria</taxon>
        <taxon>Caulobacterales</taxon>
        <taxon>Caulobacteraceae</taxon>
        <taxon>Asticcacaulis</taxon>
    </lineage>
</organism>
<keyword evidence="1" id="KW-0805">Transcription regulation</keyword>
<dbReference type="InterPro" id="IPR018060">
    <property type="entry name" value="HTH_AraC"/>
</dbReference>
<gene>
    <name evidence="4" type="ORF">PQU92_15275</name>
</gene>
<dbReference type="InterPro" id="IPR009594">
    <property type="entry name" value="Tscrpt_reg_HTH_AraC_N"/>
</dbReference>
<evidence type="ECO:0000313" key="4">
    <source>
        <dbReference type="EMBL" id="MDC7684646.1"/>
    </source>
</evidence>
<dbReference type="SUPFAM" id="SSF46689">
    <property type="entry name" value="Homeodomain-like"/>
    <property type="match status" value="2"/>
</dbReference>
<keyword evidence="5" id="KW-1185">Reference proteome</keyword>
<dbReference type="PROSITE" id="PS01124">
    <property type="entry name" value="HTH_ARAC_FAMILY_2"/>
    <property type="match status" value="1"/>
</dbReference>
<dbReference type="Proteomes" id="UP001214854">
    <property type="component" value="Unassembled WGS sequence"/>
</dbReference>
<accession>A0ABT5HX34</accession>
<dbReference type="EMBL" id="JAQQKX010000014">
    <property type="protein sequence ID" value="MDC7684646.1"/>
    <property type="molecule type" value="Genomic_DNA"/>
</dbReference>
<feature type="domain" description="HTH araC/xylS-type" evidence="3">
    <location>
        <begin position="190"/>
        <end position="288"/>
    </location>
</feature>
<dbReference type="PANTHER" id="PTHR43436">
    <property type="entry name" value="ARAC-FAMILY TRANSCRIPTIONAL REGULATOR"/>
    <property type="match status" value="1"/>
</dbReference>
<dbReference type="PANTHER" id="PTHR43436:SF1">
    <property type="entry name" value="TRANSCRIPTIONAL REGULATORY PROTEIN"/>
    <property type="match status" value="1"/>
</dbReference>
<evidence type="ECO:0000256" key="2">
    <source>
        <dbReference type="ARBA" id="ARBA00023163"/>
    </source>
</evidence>
<dbReference type="SMART" id="SM00342">
    <property type="entry name" value="HTH_ARAC"/>
    <property type="match status" value="1"/>
</dbReference>
<dbReference type="Pfam" id="PF06719">
    <property type="entry name" value="AraC_N"/>
    <property type="match status" value="1"/>
</dbReference>
<dbReference type="Gene3D" id="1.10.10.60">
    <property type="entry name" value="Homeodomain-like"/>
    <property type="match status" value="2"/>
</dbReference>
<comment type="caution">
    <text evidence="4">The sequence shown here is derived from an EMBL/GenBank/DDBJ whole genome shotgun (WGS) entry which is preliminary data.</text>
</comment>
<evidence type="ECO:0000313" key="5">
    <source>
        <dbReference type="Proteomes" id="UP001214854"/>
    </source>
</evidence>